<reference evidence="2" key="2">
    <citation type="submission" date="2010-04" db="EMBL/GenBank/DDBJ databases">
        <authorList>
            <person name="Buell R."/>
            <person name="Hamilton J."/>
            <person name="Hostetler J."/>
        </authorList>
    </citation>
    <scope>NUCLEOTIDE SEQUENCE [LARGE SCALE GENOMIC DNA]</scope>
    <source>
        <strain evidence="2">DAOM:BR144</strain>
    </source>
</reference>
<accession>K3X385</accession>
<reference evidence="1" key="3">
    <citation type="submission" date="2015-02" db="UniProtKB">
        <authorList>
            <consortium name="EnsemblProtists"/>
        </authorList>
    </citation>
    <scope>IDENTIFICATION</scope>
    <source>
        <strain evidence="1">DAOM BR144</strain>
    </source>
</reference>
<organism evidence="1 2">
    <name type="scientific">Globisporangium ultimum (strain ATCC 200006 / CBS 805.95 / DAOM BR144)</name>
    <name type="common">Pythium ultimum</name>
    <dbReference type="NCBI Taxonomy" id="431595"/>
    <lineage>
        <taxon>Eukaryota</taxon>
        <taxon>Sar</taxon>
        <taxon>Stramenopiles</taxon>
        <taxon>Oomycota</taxon>
        <taxon>Peronosporomycetes</taxon>
        <taxon>Pythiales</taxon>
        <taxon>Pythiaceae</taxon>
        <taxon>Globisporangium</taxon>
    </lineage>
</organism>
<sequence length="294" mass="33775">MRVIGSSPKKKPRKSTFVIRKEEKASLLAELQMLENTDQTNPLSTFIHLGTDWDERRKVLTKLKEQNLRNASSYIATRSQFLNPLKLRCSDERFETERGDYCCVRFHVRQFENVSSVKQVYDAFMQFLMNVEITISEQLGHITVRDDCDHLDSKSMFNVRFLSSVSDMLVESNVVVFAKYSEGGDDDLVGDGGPYGMIAIDTVDQDDLFPYSSHERVRKDFVTAMVLTPHTRKRHDGKEGEEELVVVLTQGKFIKLHHPEFEISSSTMHDLREGVTCWEKVMVKSVNEILGQAR</sequence>
<keyword evidence="2" id="KW-1185">Reference proteome</keyword>
<dbReference type="EMBL" id="GL376611">
    <property type="status" value="NOT_ANNOTATED_CDS"/>
    <property type="molecule type" value="Genomic_DNA"/>
</dbReference>
<evidence type="ECO:0000313" key="2">
    <source>
        <dbReference type="Proteomes" id="UP000019132"/>
    </source>
</evidence>
<dbReference type="AlphaFoldDB" id="K3X385"/>
<protein>
    <submittedName>
        <fullName evidence="1">Uncharacterized protein</fullName>
    </submittedName>
</protein>
<dbReference type="Proteomes" id="UP000019132">
    <property type="component" value="Unassembled WGS sequence"/>
</dbReference>
<evidence type="ECO:0000313" key="1">
    <source>
        <dbReference type="EnsemblProtists" id="PYU1_T011684"/>
    </source>
</evidence>
<dbReference type="InParanoid" id="K3X385"/>
<dbReference type="eggNOG" id="ENOG502SHZX">
    <property type="taxonomic scope" value="Eukaryota"/>
</dbReference>
<dbReference type="EnsemblProtists" id="PYU1_T011684">
    <property type="protein sequence ID" value="PYU1_T011684"/>
    <property type="gene ID" value="PYU1_G011658"/>
</dbReference>
<name>K3X385_GLOUD</name>
<reference evidence="2" key="1">
    <citation type="journal article" date="2010" name="Genome Biol.">
        <title>Genome sequence of the necrotrophic plant pathogen Pythium ultimum reveals original pathogenicity mechanisms and effector repertoire.</title>
        <authorList>
            <person name="Levesque C.A."/>
            <person name="Brouwer H."/>
            <person name="Cano L."/>
            <person name="Hamilton J.P."/>
            <person name="Holt C."/>
            <person name="Huitema E."/>
            <person name="Raffaele S."/>
            <person name="Robideau G.P."/>
            <person name="Thines M."/>
            <person name="Win J."/>
            <person name="Zerillo M.M."/>
            <person name="Beakes G.W."/>
            <person name="Boore J.L."/>
            <person name="Busam D."/>
            <person name="Dumas B."/>
            <person name="Ferriera S."/>
            <person name="Fuerstenberg S.I."/>
            <person name="Gachon C.M."/>
            <person name="Gaulin E."/>
            <person name="Govers F."/>
            <person name="Grenville-Briggs L."/>
            <person name="Horner N."/>
            <person name="Hostetler J."/>
            <person name="Jiang R.H."/>
            <person name="Johnson J."/>
            <person name="Krajaejun T."/>
            <person name="Lin H."/>
            <person name="Meijer H.J."/>
            <person name="Moore B."/>
            <person name="Morris P."/>
            <person name="Phuntmart V."/>
            <person name="Puiu D."/>
            <person name="Shetty J."/>
            <person name="Stajich J.E."/>
            <person name="Tripathy S."/>
            <person name="Wawra S."/>
            <person name="van West P."/>
            <person name="Whitty B.R."/>
            <person name="Coutinho P.M."/>
            <person name="Henrissat B."/>
            <person name="Martin F."/>
            <person name="Thomas P.D."/>
            <person name="Tyler B.M."/>
            <person name="De Vries R.P."/>
            <person name="Kamoun S."/>
            <person name="Yandell M."/>
            <person name="Tisserat N."/>
            <person name="Buell C.R."/>
        </authorList>
    </citation>
    <scope>NUCLEOTIDE SEQUENCE</scope>
    <source>
        <strain evidence="2">DAOM:BR144</strain>
    </source>
</reference>
<dbReference type="OMA" id="DVCCSIF"/>
<proteinExistence type="predicted"/>
<dbReference type="VEuPathDB" id="FungiDB:PYU1_G011658"/>
<dbReference type="HOGENOM" id="CLU_036567_2_0_1"/>